<feature type="compositionally biased region" description="Gly residues" evidence="1">
    <location>
        <begin position="196"/>
        <end position="205"/>
    </location>
</feature>
<evidence type="ECO:0000256" key="1">
    <source>
        <dbReference type="SAM" id="MobiDB-lite"/>
    </source>
</evidence>
<sequence>MNQERELGWEDEIEKDGGDFILLPEGDYDFTVAKFERARFQGSAKMPACNQAKLELTVHSPEHGDVTVFHNLFLHTKTEGLLSNFFAGIGQKKKGEKLRMNWGTVIGSKGRLHLEVNKFKGNDGNEKTNNQVKKFYPYEEVFGGQQAPQQNAYQQPAAQYQQPIQQQPMQQPTYQPQPQQQQQQYQQPFPTNNQQQGGGFTPGQF</sequence>
<organism evidence="2 3">
    <name type="scientific">Rummeliibacillus stabekisii</name>
    <dbReference type="NCBI Taxonomy" id="241244"/>
    <lineage>
        <taxon>Bacteria</taxon>
        <taxon>Bacillati</taxon>
        <taxon>Bacillota</taxon>
        <taxon>Bacilli</taxon>
        <taxon>Bacillales</taxon>
        <taxon>Caryophanaceae</taxon>
        <taxon>Rummeliibacillus</taxon>
    </lineage>
</organism>
<accession>A0A143HAB4</accession>
<dbReference type="RefSeq" id="WP_066785431.1">
    <property type="nucleotide sequence ID" value="NZ_CP014806.1"/>
</dbReference>
<name>A0A143HAB4_9BACL</name>
<dbReference type="AlphaFoldDB" id="A0A143HAB4"/>
<dbReference type="OrthoDB" id="1645191at2"/>
<dbReference type="EMBL" id="CP014806">
    <property type="protein sequence ID" value="AMW98425.1"/>
    <property type="molecule type" value="Genomic_DNA"/>
</dbReference>
<evidence type="ECO:0000313" key="3">
    <source>
        <dbReference type="Proteomes" id="UP000076021"/>
    </source>
</evidence>
<proteinExistence type="predicted"/>
<protein>
    <recommendedName>
        <fullName evidence="4">DUF669 domain-containing protein</fullName>
    </recommendedName>
</protein>
<feature type="compositionally biased region" description="Low complexity" evidence="1">
    <location>
        <begin position="146"/>
        <end position="195"/>
    </location>
</feature>
<dbReference type="Proteomes" id="UP000076021">
    <property type="component" value="Chromosome"/>
</dbReference>
<keyword evidence="3" id="KW-1185">Reference proteome</keyword>
<dbReference type="KEGG" id="rst:ATY39_02650"/>
<feature type="region of interest" description="Disordered" evidence="1">
    <location>
        <begin position="146"/>
        <end position="205"/>
    </location>
</feature>
<dbReference type="STRING" id="241244.ATY39_02650"/>
<evidence type="ECO:0008006" key="4">
    <source>
        <dbReference type="Google" id="ProtNLM"/>
    </source>
</evidence>
<gene>
    <name evidence="2" type="ORF">ATY39_02650</name>
</gene>
<reference evidence="3" key="2">
    <citation type="submission" date="2016-03" db="EMBL/GenBank/DDBJ databases">
        <authorList>
            <person name="Ploux O."/>
        </authorList>
    </citation>
    <scope>NUCLEOTIDE SEQUENCE [LARGE SCALE GENOMIC DNA]</scope>
    <source>
        <strain evidence="3">PP9</strain>
    </source>
</reference>
<evidence type="ECO:0000313" key="2">
    <source>
        <dbReference type="EMBL" id="AMW98425.1"/>
    </source>
</evidence>
<reference evidence="2 3" key="1">
    <citation type="journal article" date="2016" name="Genome Announc.">
        <title>Whole-Genome Sequence of Rummeliibacillus stabekisii Strain PP9 Isolated from Antarctic Soil.</title>
        <authorList>
            <person name="da Mota F.F."/>
            <person name="Vollu R.E."/>
            <person name="Jurelevicius D."/>
            <person name="Seldin L."/>
        </authorList>
    </citation>
    <scope>NUCLEOTIDE SEQUENCE [LARGE SCALE GENOMIC DNA]</scope>
    <source>
        <strain evidence="2 3">PP9</strain>
    </source>
</reference>